<dbReference type="PANTHER" id="PTHR21569">
    <property type="entry name" value="RIBOSOMAL PROTEIN S9"/>
    <property type="match status" value="1"/>
</dbReference>
<comment type="caution">
    <text evidence="7">The sequence shown here is derived from an EMBL/GenBank/DDBJ whole genome shotgun (WGS) entry which is preliminary data.</text>
</comment>
<sequence>MAAADKFYYATGRRKTSSARVFLKPGKGNITINGKKSDDYLSRMQSRMVIVQPLDLLGQLGKFDAKITVSGGGESGQAGAIRLGITRALIAFNAEFKGTLKKAGFVMRDPRMVERKKYGKAGARRRFQYSKR</sequence>
<comment type="similarity">
    <text evidence="1 5 6">Belongs to the universal ribosomal protein uS9 family.</text>
</comment>
<evidence type="ECO:0000256" key="2">
    <source>
        <dbReference type="ARBA" id="ARBA00022980"/>
    </source>
</evidence>
<dbReference type="InterPro" id="IPR000754">
    <property type="entry name" value="Ribosomal_uS9"/>
</dbReference>
<dbReference type="HAMAP" id="MF_00532_B">
    <property type="entry name" value="Ribosomal_uS9_B"/>
    <property type="match status" value="1"/>
</dbReference>
<dbReference type="GO" id="GO:0003735">
    <property type="term" value="F:structural constituent of ribosome"/>
    <property type="evidence" value="ECO:0007669"/>
    <property type="project" value="InterPro"/>
</dbReference>
<dbReference type="SUPFAM" id="SSF54211">
    <property type="entry name" value="Ribosomal protein S5 domain 2-like"/>
    <property type="match status" value="1"/>
</dbReference>
<dbReference type="InterPro" id="IPR020568">
    <property type="entry name" value="Ribosomal_Su5_D2-typ_SF"/>
</dbReference>
<dbReference type="NCBIfam" id="NF001099">
    <property type="entry name" value="PRK00132.1"/>
    <property type="match status" value="1"/>
</dbReference>
<accession>A0A150WTD2</accession>
<dbReference type="Gene3D" id="3.30.230.10">
    <property type="match status" value="1"/>
</dbReference>
<gene>
    <name evidence="5" type="primary">rpsI</name>
    <name evidence="7" type="ORF">AZI85_16765</name>
    <name evidence="8" type="ORF">AZI87_09150</name>
</gene>
<dbReference type="InterPro" id="IPR020574">
    <property type="entry name" value="Ribosomal_uS9_CS"/>
</dbReference>
<dbReference type="FunFam" id="3.30.230.10:FF:000001">
    <property type="entry name" value="30S ribosomal protein S9"/>
    <property type="match status" value="1"/>
</dbReference>
<evidence type="ECO:0000256" key="3">
    <source>
        <dbReference type="ARBA" id="ARBA00023274"/>
    </source>
</evidence>
<evidence type="ECO:0000256" key="4">
    <source>
        <dbReference type="ARBA" id="ARBA00035259"/>
    </source>
</evidence>
<reference evidence="9 10" key="1">
    <citation type="submission" date="2016-03" db="EMBL/GenBank/DDBJ databases">
        <authorList>
            <person name="Ploux O."/>
        </authorList>
    </citation>
    <scope>NUCLEOTIDE SEQUENCE [LARGE SCALE GENOMIC DNA]</scope>
    <source>
        <strain evidence="7 9">BER2</strain>
        <strain evidence="8 10">EC13</strain>
    </source>
</reference>
<dbReference type="Proteomes" id="UP000075799">
    <property type="component" value="Unassembled WGS sequence"/>
</dbReference>
<dbReference type="GO" id="GO:0003723">
    <property type="term" value="F:RNA binding"/>
    <property type="evidence" value="ECO:0007669"/>
    <property type="project" value="TreeGrafter"/>
</dbReference>
<evidence type="ECO:0000256" key="1">
    <source>
        <dbReference type="ARBA" id="ARBA00005251"/>
    </source>
</evidence>
<dbReference type="GO" id="GO:0006412">
    <property type="term" value="P:translation"/>
    <property type="evidence" value="ECO:0007669"/>
    <property type="project" value="UniProtKB-UniRule"/>
</dbReference>
<dbReference type="AlphaFoldDB" id="A0A150WTD2"/>
<keyword evidence="2 5" id="KW-0689">Ribosomal protein</keyword>
<dbReference type="EMBL" id="LUKF01000007">
    <property type="protein sequence ID" value="KYG67651.1"/>
    <property type="molecule type" value="Genomic_DNA"/>
</dbReference>
<evidence type="ECO:0000313" key="10">
    <source>
        <dbReference type="Proteomes" id="UP000075799"/>
    </source>
</evidence>
<evidence type="ECO:0000256" key="6">
    <source>
        <dbReference type="RuleBase" id="RU003815"/>
    </source>
</evidence>
<dbReference type="Proteomes" id="UP000075391">
    <property type="component" value="Unassembled WGS sequence"/>
</dbReference>
<dbReference type="InterPro" id="IPR014721">
    <property type="entry name" value="Ribsml_uS5_D2-typ_fold_subgr"/>
</dbReference>
<dbReference type="EMBL" id="LUKD01000001">
    <property type="protein sequence ID" value="KYG69346.1"/>
    <property type="molecule type" value="Genomic_DNA"/>
</dbReference>
<dbReference type="InterPro" id="IPR023035">
    <property type="entry name" value="Ribosomal_uS9_bac/plastid"/>
</dbReference>
<dbReference type="PROSITE" id="PS00360">
    <property type="entry name" value="RIBOSOMAL_S9"/>
    <property type="match status" value="1"/>
</dbReference>
<evidence type="ECO:0000313" key="9">
    <source>
        <dbReference type="Proteomes" id="UP000075391"/>
    </source>
</evidence>
<dbReference type="Pfam" id="PF00380">
    <property type="entry name" value="Ribosomal_S9"/>
    <property type="match status" value="1"/>
</dbReference>
<evidence type="ECO:0000256" key="5">
    <source>
        <dbReference type="HAMAP-Rule" id="MF_00532"/>
    </source>
</evidence>
<dbReference type="PANTHER" id="PTHR21569:SF1">
    <property type="entry name" value="SMALL RIBOSOMAL SUBUNIT PROTEIN US9M"/>
    <property type="match status" value="1"/>
</dbReference>
<protein>
    <recommendedName>
        <fullName evidence="4 5">Small ribosomal subunit protein uS9</fullName>
    </recommendedName>
</protein>
<dbReference type="GO" id="GO:0022627">
    <property type="term" value="C:cytosolic small ribosomal subunit"/>
    <property type="evidence" value="ECO:0007669"/>
    <property type="project" value="TreeGrafter"/>
</dbReference>
<evidence type="ECO:0000313" key="7">
    <source>
        <dbReference type="EMBL" id="KYG67651.1"/>
    </source>
</evidence>
<evidence type="ECO:0000313" key="8">
    <source>
        <dbReference type="EMBL" id="KYG69346.1"/>
    </source>
</evidence>
<proteinExistence type="inferred from homology"/>
<dbReference type="RefSeq" id="WP_041871182.1">
    <property type="nucleotide sequence ID" value="NZ_CP168967.1"/>
</dbReference>
<name>A0A150WTD2_BDEBC</name>
<organism evidence="7 9">
    <name type="scientific">Bdellovibrio bacteriovorus</name>
    <dbReference type="NCBI Taxonomy" id="959"/>
    <lineage>
        <taxon>Bacteria</taxon>
        <taxon>Pseudomonadati</taxon>
        <taxon>Bdellovibrionota</taxon>
        <taxon>Bdellovibrionia</taxon>
        <taxon>Bdellovibrionales</taxon>
        <taxon>Pseudobdellovibrionaceae</taxon>
        <taxon>Bdellovibrio</taxon>
    </lineage>
</organism>
<keyword evidence="3 5" id="KW-0687">Ribonucleoprotein</keyword>
<dbReference type="OrthoDB" id="5294450at2"/>